<gene>
    <name evidence="3" type="ORF">ACFSQ3_01355</name>
</gene>
<dbReference type="PANTHER" id="PTHR47153:SF2">
    <property type="entry name" value="LACTATE UTILIZATION PROTEIN B"/>
    <property type="match status" value="1"/>
</dbReference>
<dbReference type="InterPro" id="IPR024185">
    <property type="entry name" value="FTHF_cligase-like_sf"/>
</dbReference>
<sequence length="491" mass="55856">MPKTKEEEFWKACEASAANPDSQATLQSHIGNYQEVFQHSSARFRNLTNAKRKAHLIKWKAIENLDRYLVDFEANFTRAGGKVIWANDAAEALEELHKLLLSYQPDAVMSNHAMIHEEIGLPDYLAKSRYRDEQTDFGRHITALAGKKPTHVIQPAIDLDEEKAWALWTAKHPQPKASEQIIEQKADADDVESKSTEVIETVSDESKSFTAQMLEQFREIQRERVKLNSVLISGADYLTADSGSVVINESEGNERLHQAFCPHHIVFAGIDKILPSILDLDLFIPLGTLHDQGQHIQTYHTILSGGRKGRETDGPEQMVLILVDNGRSNLLAKTEQRQALYWMECGASSNACDIYGAVGGEAYQNVYPGPMGAVFAPHINKEDNFTFLDHAASFKNQDRPSPLDIDINRLLLKNRHDRIAESESANNPPRLWRWYSKLARNRKYLDFFGKGVKNMLIKFFFQKPWGEQRALPRVPDKSFSTQWRTKQKDND</sequence>
<dbReference type="InterPro" id="IPR037171">
    <property type="entry name" value="NagB/RpiA_transferase-like"/>
</dbReference>
<dbReference type="Gene3D" id="3.40.50.10420">
    <property type="entry name" value="NagB/RpiA/CoA transferase-like"/>
    <property type="match status" value="1"/>
</dbReference>
<keyword evidence="4" id="KW-1185">Reference proteome</keyword>
<keyword evidence="1" id="KW-0004">4Fe-4S</keyword>
<keyword evidence="1" id="KW-0479">Metal-binding</keyword>
<dbReference type="Proteomes" id="UP001597393">
    <property type="component" value="Unassembled WGS sequence"/>
</dbReference>
<evidence type="ECO:0000313" key="4">
    <source>
        <dbReference type="Proteomes" id="UP001597393"/>
    </source>
</evidence>
<accession>A0ABW5NF35</accession>
<comment type="caution">
    <text evidence="3">The sequence shown here is derived from an EMBL/GenBank/DDBJ whole genome shotgun (WGS) entry which is preliminary data.</text>
</comment>
<feature type="domain" description="LUD" evidence="2">
    <location>
        <begin position="72"/>
        <end position="323"/>
    </location>
</feature>
<dbReference type="SUPFAM" id="SSF100950">
    <property type="entry name" value="NagB/RpiA/CoA transferase-like"/>
    <property type="match status" value="1"/>
</dbReference>
<dbReference type="InterPro" id="IPR003741">
    <property type="entry name" value="LUD_dom"/>
</dbReference>
<organism evidence="3 4">
    <name type="scientific">Sphingobacterium corticis</name>
    <dbReference type="NCBI Taxonomy" id="1812823"/>
    <lineage>
        <taxon>Bacteria</taxon>
        <taxon>Pseudomonadati</taxon>
        <taxon>Bacteroidota</taxon>
        <taxon>Sphingobacteriia</taxon>
        <taxon>Sphingobacteriales</taxon>
        <taxon>Sphingobacteriaceae</taxon>
        <taxon>Sphingobacterium</taxon>
    </lineage>
</organism>
<protein>
    <submittedName>
        <fullName evidence="3">LUD domain-containing protein</fullName>
    </submittedName>
</protein>
<dbReference type="Pfam" id="PF02589">
    <property type="entry name" value="LUD_dom"/>
    <property type="match status" value="1"/>
</dbReference>
<keyword evidence="1" id="KW-0408">Iron</keyword>
<evidence type="ECO:0000259" key="2">
    <source>
        <dbReference type="Pfam" id="PF02589"/>
    </source>
</evidence>
<keyword evidence="1" id="KW-0411">Iron-sulfur</keyword>
<dbReference type="InterPro" id="IPR004452">
    <property type="entry name" value="LutB/LldF"/>
</dbReference>
<evidence type="ECO:0000256" key="1">
    <source>
        <dbReference type="ARBA" id="ARBA00022485"/>
    </source>
</evidence>
<dbReference type="RefSeq" id="WP_380866837.1">
    <property type="nucleotide sequence ID" value="NZ_JBHUMA010000004.1"/>
</dbReference>
<dbReference type="PANTHER" id="PTHR47153">
    <property type="entry name" value="LACTATE UTILIZATION PROTEIN B"/>
    <property type="match status" value="1"/>
</dbReference>
<dbReference type="EMBL" id="JBHUMA010000004">
    <property type="protein sequence ID" value="MFD2597582.1"/>
    <property type="molecule type" value="Genomic_DNA"/>
</dbReference>
<evidence type="ECO:0000313" key="3">
    <source>
        <dbReference type="EMBL" id="MFD2597582.1"/>
    </source>
</evidence>
<name>A0ABW5NF35_9SPHI</name>
<reference evidence="4" key="1">
    <citation type="journal article" date="2019" name="Int. J. Syst. Evol. Microbiol.">
        <title>The Global Catalogue of Microorganisms (GCM) 10K type strain sequencing project: providing services to taxonomists for standard genome sequencing and annotation.</title>
        <authorList>
            <consortium name="The Broad Institute Genomics Platform"/>
            <consortium name="The Broad Institute Genome Sequencing Center for Infectious Disease"/>
            <person name="Wu L."/>
            <person name="Ma J."/>
        </authorList>
    </citation>
    <scope>NUCLEOTIDE SEQUENCE [LARGE SCALE GENOMIC DNA]</scope>
    <source>
        <strain evidence="4">KCTC 42248</strain>
    </source>
</reference>
<proteinExistence type="predicted"/>